<comment type="caution">
    <text evidence="2">The sequence shown here is derived from an EMBL/GenBank/DDBJ whole genome shotgun (WGS) entry which is preliminary data.</text>
</comment>
<sequence length="194" mass="22881">MDKKFEEAIRRIDARNSEDPNKEEFNNGKIAPKELLYSQRMTQHLEDFAPDAPEELKIAARAQHICRWKVERSEYPSTRVGYLKWRNELKKLHAQITGEILEEVGYDEEFIDRVKFLIQKKKIKKDEDSQTLEDVICLVFLEYYLKDFAAKHEDEKVVDIIRKTWAKMSEKGHEAALELPLDDRSKTLVKQALS</sequence>
<evidence type="ECO:0000313" key="3">
    <source>
        <dbReference type="Proteomes" id="UP001139344"/>
    </source>
</evidence>
<dbReference type="RefSeq" id="WP_240100271.1">
    <property type="nucleotide sequence ID" value="NZ_JAJSON010000026.1"/>
</dbReference>
<dbReference type="Pfam" id="PF13875">
    <property type="entry name" value="DUF4202"/>
    <property type="match status" value="1"/>
</dbReference>
<evidence type="ECO:0000313" key="2">
    <source>
        <dbReference type="EMBL" id="MCG9972905.1"/>
    </source>
</evidence>
<gene>
    <name evidence="2" type="ORF">LU635_14740</name>
</gene>
<proteinExistence type="predicted"/>
<dbReference type="AlphaFoldDB" id="A0A9X1UZ05"/>
<feature type="region of interest" description="Disordered" evidence="1">
    <location>
        <begin position="1"/>
        <end position="28"/>
    </location>
</feature>
<dbReference type="PANTHER" id="PTHR41729">
    <property type="entry name" value="GLUTAMYL-TRNA SYNTHETASE"/>
    <property type="match status" value="1"/>
</dbReference>
<reference evidence="2" key="1">
    <citation type="submission" date="2021-12" db="EMBL/GenBank/DDBJ databases">
        <title>Description of Gramella crocea sp. nov., a new bacterium isolated from activated sludge.</title>
        <authorList>
            <person name="Zhang X."/>
        </authorList>
    </citation>
    <scope>NUCLEOTIDE SEQUENCE</scope>
    <source>
        <strain evidence="2">YB25</strain>
    </source>
</reference>
<dbReference type="EMBL" id="JAJSON010000026">
    <property type="protein sequence ID" value="MCG9972905.1"/>
    <property type="molecule type" value="Genomic_DNA"/>
</dbReference>
<organism evidence="2 3">
    <name type="scientific">Christiangramia crocea</name>
    <dbReference type="NCBI Taxonomy" id="2904124"/>
    <lineage>
        <taxon>Bacteria</taxon>
        <taxon>Pseudomonadati</taxon>
        <taxon>Bacteroidota</taxon>
        <taxon>Flavobacteriia</taxon>
        <taxon>Flavobacteriales</taxon>
        <taxon>Flavobacteriaceae</taxon>
        <taxon>Christiangramia</taxon>
    </lineage>
</organism>
<dbReference type="PANTHER" id="PTHR41729:SF1">
    <property type="entry name" value="GLUTAMYL-TRNA SYNTHETASE"/>
    <property type="match status" value="1"/>
</dbReference>
<name>A0A9X1UZ05_9FLAO</name>
<protein>
    <submittedName>
        <fullName evidence="2">DUF4202 domain-containing protein</fullName>
    </submittedName>
</protein>
<evidence type="ECO:0000256" key="1">
    <source>
        <dbReference type="SAM" id="MobiDB-lite"/>
    </source>
</evidence>
<dbReference type="InterPro" id="IPR025255">
    <property type="entry name" value="DUF4202"/>
</dbReference>
<feature type="compositionally biased region" description="Basic and acidic residues" evidence="1">
    <location>
        <begin position="1"/>
        <end position="26"/>
    </location>
</feature>
<accession>A0A9X1UZ05</accession>
<dbReference type="Proteomes" id="UP001139344">
    <property type="component" value="Unassembled WGS sequence"/>
</dbReference>
<keyword evidence="3" id="KW-1185">Reference proteome</keyword>